<dbReference type="EMBL" id="JBFXLU010000210">
    <property type="protein sequence ID" value="KAL2835313.1"/>
    <property type="molecule type" value="Genomic_DNA"/>
</dbReference>
<accession>A0ABR4J5I8</accession>
<keyword evidence="3" id="KW-1185">Reference proteome</keyword>
<protein>
    <recommendedName>
        <fullName evidence="4">BZIP domain-containing protein</fullName>
    </recommendedName>
</protein>
<evidence type="ECO:0000313" key="3">
    <source>
        <dbReference type="Proteomes" id="UP001610446"/>
    </source>
</evidence>
<organism evidence="2 3">
    <name type="scientific">Aspergillus pseudoustus</name>
    <dbReference type="NCBI Taxonomy" id="1810923"/>
    <lineage>
        <taxon>Eukaryota</taxon>
        <taxon>Fungi</taxon>
        <taxon>Dikarya</taxon>
        <taxon>Ascomycota</taxon>
        <taxon>Pezizomycotina</taxon>
        <taxon>Eurotiomycetes</taxon>
        <taxon>Eurotiomycetidae</taxon>
        <taxon>Eurotiales</taxon>
        <taxon>Aspergillaceae</taxon>
        <taxon>Aspergillus</taxon>
        <taxon>Aspergillus subgen. Nidulantes</taxon>
    </lineage>
</organism>
<feature type="region of interest" description="Disordered" evidence="1">
    <location>
        <begin position="1"/>
        <end position="30"/>
    </location>
</feature>
<proteinExistence type="predicted"/>
<evidence type="ECO:0008006" key="4">
    <source>
        <dbReference type="Google" id="ProtNLM"/>
    </source>
</evidence>
<dbReference type="Proteomes" id="UP001610446">
    <property type="component" value="Unassembled WGS sequence"/>
</dbReference>
<name>A0ABR4J5I8_9EURO</name>
<sequence>MAKATLTTEFPSSSTPTMSRQPPDKQARKGPTIIPCLVLTTSKGEIHCATPKECYRYYKQNRMALFGRIHRTQEKYRERIRELEAELASQRFQINHLLHFISEIGRGFEPTGRPVVKTVVGLRDGQNGNDFKDEEKRRRRRNRRLAQLRAAGAKIRAVISDGARAGGSNVSD</sequence>
<feature type="compositionally biased region" description="Polar residues" evidence="1">
    <location>
        <begin position="1"/>
        <end position="20"/>
    </location>
</feature>
<evidence type="ECO:0000313" key="2">
    <source>
        <dbReference type="EMBL" id="KAL2835313.1"/>
    </source>
</evidence>
<comment type="caution">
    <text evidence="2">The sequence shown here is derived from an EMBL/GenBank/DDBJ whole genome shotgun (WGS) entry which is preliminary data.</text>
</comment>
<reference evidence="2 3" key="1">
    <citation type="submission" date="2024-07" db="EMBL/GenBank/DDBJ databases">
        <title>Section-level genome sequencing and comparative genomics of Aspergillus sections Usti and Cavernicolus.</title>
        <authorList>
            <consortium name="Lawrence Berkeley National Laboratory"/>
            <person name="Nybo J.L."/>
            <person name="Vesth T.C."/>
            <person name="Theobald S."/>
            <person name="Frisvad J.C."/>
            <person name="Larsen T.O."/>
            <person name="Kjaerboelling I."/>
            <person name="Rothschild-Mancinelli K."/>
            <person name="Lyhne E.K."/>
            <person name="Kogle M.E."/>
            <person name="Barry K."/>
            <person name="Clum A."/>
            <person name="Na H."/>
            <person name="Ledsgaard L."/>
            <person name="Lin J."/>
            <person name="Lipzen A."/>
            <person name="Kuo A."/>
            <person name="Riley R."/>
            <person name="Mondo S."/>
            <person name="Labutti K."/>
            <person name="Haridas S."/>
            <person name="Pangalinan J."/>
            <person name="Salamov A.A."/>
            <person name="Simmons B.A."/>
            <person name="Magnuson J.K."/>
            <person name="Chen J."/>
            <person name="Drula E."/>
            <person name="Henrissat B."/>
            <person name="Wiebenga A."/>
            <person name="Lubbers R.J."/>
            <person name="Gomes A.C."/>
            <person name="Makela M.R."/>
            <person name="Stajich J."/>
            <person name="Grigoriev I.V."/>
            <person name="Mortensen U.H."/>
            <person name="De Vries R.P."/>
            <person name="Baker S.E."/>
            <person name="Andersen M.R."/>
        </authorList>
    </citation>
    <scope>NUCLEOTIDE SEQUENCE [LARGE SCALE GENOMIC DNA]</scope>
    <source>
        <strain evidence="2 3">CBS 123904</strain>
    </source>
</reference>
<gene>
    <name evidence="2" type="ORF">BJY01DRAFT_223881</name>
</gene>
<evidence type="ECO:0000256" key="1">
    <source>
        <dbReference type="SAM" id="MobiDB-lite"/>
    </source>
</evidence>